<comment type="caution">
    <text evidence="1">The sequence shown here is derived from an EMBL/GenBank/DDBJ whole genome shotgun (WGS) entry which is preliminary data.</text>
</comment>
<proteinExistence type="predicted"/>
<reference evidence="2" key="1">
    <citation type="submission" date="2016-05" db="EMBL/GenBank/DDBJ databases">
        <title>Draft genome sequences of four strains of Ehrlichia ruminantium, a tick-borne pathogen of ruminants, isolated from Zimbabwe, The Gambia and Ghana.</title>
        <authorList>
            <person name="Nakao R."/>
            <person name="Jongejan F."/>
            <person name="Sugimoto C."/>
        </authorList>
    </citation>
    <scope>NUCLEOTIDE SEQUENCE [LARGE SCALE GENOMIC DNA]</scope>
    <source>
        <strain evidence="2">Kerr Seringe</strain>
    </source>
</reference>
<protein>
    <submittedName>
        <fullName evidence="1">Uncharacterized protein</fullName>
    </submittedName>
</protein>
<evidence type="ECO:0000313" key="1">
    <source>
        <dbReference type="EMBL" id="GAT77558.1"/>
    </source>
</evidence>
<dbReference type="Proteomes" id="UP000092677">
    <property type="component" value="Unassembled WGS sequence"/>
</dbReference>
<evidence type="ECO:0000313" key="2">
    <source>
        <dbReference type="Proteomes" id="UP000092677"/>
    </source>
</evidence>
<accession>A0A170S2T2</accession>
<dbReference type="EMBL" id="BDDL01000088">
    <property type="protein sequence ID" value="GAT77558.1"/>
    <property type="molecule type" value="Genomic_DNA"/>
</dbReference>
<name>A0A170S2T2_EHRRU</name>
<sequence length="64" mass="7161">MLSSQRMLFNTASLQLIFLRLINVCDLNISKMQNNSPSVINIERRGMSIEISIAIPSLRNILAG</sequence>
<gene>
    <name evidence="1" type="ORF">EHRUM2_07850</name>
</gene>
<dbReference type="AlphaFoldDB" id="A0A170S2T2"/>
<organism evidence="1 2">
    <name type="scientific">Ehrlichia ruminantium</name>
    <name type="common">heartwater rickettsia</name>
    <name type="synonym">Cowdria ruminantium</name>
    <dbReference type="NCBI Taxonomy" id="779"/>
    <lineage>
        <taxon>Bacteria</taxon>
        <taxon>Pseudomonadati</taxon>
        <taxon>Pseudomonadota</taxon>
        <taxon>Alphaproteobacteria</taxon>
        <taxon>Rickettsiales</taxon>
        <taxon>Anaplasmataceae</taxon>
        <taxon>Ehrlichia</taxon>
    </lineage>
</organism>